<dbReference type="EMBL" id="RDSR01000011">
    <property type="protein sequence ID" value="RNE62396.1"/>
    <property type="molecule type" value="Genomic_DNA"/>
</dbReference>
<evidence type="ECO:0000259" key="2">
    <source>
        <dbReference type="Pfam" id="PF03551"/>
    </source>
</evidence>
<keyword evidence="4" id="KW-1185">Reference proteome</keyword>
<feature type="region of interest" description="Disordered" evidence="1">
    <location>
        <begin position="171"/>
        <end position="198"/>
    </location>
</feature>
<feature type="domain" description="Transcription regulator PadR N-terminal" evidence="2">
    <location>
        <begin position="7"/>
        <end position="77"/>
    </location>
</feature>
<reference evidence="3 4" key="1">
    <citation type="submission" date="2018-11" db="EMBL/GenBank/DDBJ databases">
        <title>Cryobacterium sp. nov., isolated from rhizosphere soil of lettuce.</title>
        <authorList>
            <person name="Wang Y."/>
        </authorList>
    </citation>
    <scope>NUCLEOTIDE SEQUENCE [LARGE SCALE GENOMIC DNA]</scope>
    <source>
        <strain evidence="3 4">NEAU-85</strain>
    </source>
</reference>
<sequence length="198" mass="21627">MSVRDGMLAILTVGPAYGFQLHGELRSRTAGRRSVNVGQIYGTLDRLMRQGAVESAGATEDGLPLYRLTPSGRVQAREWLHATDSTPGEEWNDLVSRVLLACSLPDVDAFSIIARNRAAWEQAAIVDEDQEAGADSSAAERLAAHADTVLSRAALAWLGKVEEELRRNGAEAFRREFSQDRPRRGRRPANPPAYVTSA</sequence>
<proteinExistence type="predicted"/>
<dbReference type="InterPro" id="IPR036390">
    <property type="entry name" value="WH_DNA-bd_sf"/>
</dbReference>
<evidence type="ECO:0000256" key="1">
    <source>
        <dbReference type="SAM" id="MobiDB-lite"/>
    </source>
</evidence>
<dbReference type="AlphaFoldDB" id="A0A3M8LAC5"/>
<dbReference type="Gene3D" id="1.10.10.10">
    <property type="entry name" value="Winged helix-like DNA-binding domain superfamily/Winged helix DNA-binding domain"/>
    <property type="match status" value="1"/>
</dbReference>
<accession>A0A3M8LAC5</accession>
<evidence type="ECO:0000313" key="3">
    <source>
        <dbReference type="EMBL" id="RNE62396.1"/>
    </source>
</evidence>
<comment type="caution">
    <text evidence="3">The sequence shown here is derived from an EMBL/GenBank/DDBJ whole genome shotgun (WGS) entry which is preliminary data.</text>
</comment>
<dbReference type="Pfam" id="PF03551">
    <property type="entry name" value="PadR"/>
    <property type="match status" value="1"/>
</dbReference>
<dbReference type="RefSeq" id="WP_123045843.1">
    <property type="nucleotide sequence ID" value="NZ_RDSR01000011.1"/>
</dbReference>
<protein>
    <submittedName>
        <fullName evidence="3">PadR family transcriptional regulator</fullName>
    </submittedName>
</protein>
<name>A0A3M8LAC5_9MICO</name>
<dbReference type="InterPro" id="IPR005149">
    <property type="entry name" value="Tscrpt_reg_PadR_N"/>
</dbReference>
<evidence type="ECO:0000313" key="4">
    <source>
        <dbReference type="Proteomes" id="UP000279859"/>
    </source>
</evidence>
<gene>
    <name evidence="3" type="ORF">EEJ31_08325</name>
</gene>
<dbReference type="OrthoDB" id="3186544at2"/>
<organism evidence="3 4">
    <name type="scientific">Cryobacterium tepidiphilum</name>
    <dbReference type="NCBI Taxonomy" id="2486026"/>
    <lineage>
        <taxon>Bacteria</taxon>
        <taxon>Bacillati</taxon>
        <taxon>Actinomycetota</taxon>
        <taxon>Actinomycetes</taxon>
        <taxon>Micrococcales</taxon>
        <taxon>Microbacteriaceae</taxon>
        <taxon>Cryobacterium</taxon>
    </lineage>
</organism>
<dbReference type="Proteomes" id="UP000279859">
    <property type="component" value="Unassembled WGS sequence"/>
</dbReference>
<dbReference type="SUPFAM" id="SSF46785">
    <property type="entry name" value="Winged helix' DNA-binding domain"/>
    <property type="match status" value="1"/>
</dbReference>
<dbReference type="InterPro" id="IPR036388">
    <property type="entry name" value="WH-like_DNA-bd_sf"/>
</dbReference>
<feature type="compositionally biased region" description="Basic and acidic residues" evidence="1">
    <location>
        <begin position="171"/>
        <end position="182"/>
    </location>
</feature>